<keyword evidence="1" id="KW-0472">Membrane</keyword>
<dbReference type="Pfam" id="PF07885">
    <property type="entry name" value="Ion_trans_2"/>
    <property type="match status" value="1"/>
</dbReference>
<dbReference type="AlphaFoldDB" id="A0A918K7C9"/>
<dbReference type="GO" id="GO:0034220">
    <property type="term" value="P:monoatomic ion transmembrane transport"/>
    <property type="evidence" value="ECO:0007669"/>
    <property type="project" value="UniProtKB-KW"/>
</dbReference>
<comment type="caution">
    <text evidence="3">The sequence shown here is derived from an EMBL/GenBank/DDBJ whole genome shotgun (WGS) entry which is preliminary data.</text>
</comment>
<keyword evidence="4" id="KW-1185">Reference proteome</keyword>
<organism evidence="3 4">
    <name type="scientific">Saccharospirillum salsuginis</name>
    <dbReference type="NCBI Taxonomy" id="418750"/>
    <lineage>
        <taxon>Bacteria</taxon>
        <taxon>Pseudomonadati</taxon>
        <taxon>Pseudomonadota</taxon>
        <taxon>Gammaproteobacteria</taxon>
        <taxon>Oceanospirillales</taxon>
        <taxon>Saccharospirillaceae</taxon>
        <taxon>Saccharospirillum</taxon>
    </lineage>
</organism>
<dbReference type="SUPFAM" id="SSF81324">
    <property type="entry name" value="Voltage-gated potassium channels"/>
    <property type="match status" value="1"/>
</dbReference>
<dbReference type="RefSeq" id="WP_229805306.1">
    <property type="nucleotide sequence ID" value="NZ_BMXR01000004.1"/>
</dbReference>
<proteinExistence type="predicted"/>
<keyword evidence="1" id="KW-0812">Transmembrane</keyword>
<protein>
    <submittedName>
        <fullName evidence="3">Potassium channel protein</fullName>
    </submittedName>
</protein>
<dbReference type="InterPro" id="IPR013099">
    <property type="entry name" value="K_chnl_dom"/>
</dbReference>
<dbReference type="EMBL" id="BMXR01000004">
    <property type="protein sequence ID" value="GGX52120.1"/>
    <property type="molecule type" value="Genomic_DNA"/>
</dbReference>
<sequence>MLIHKIRLVLASLFLQARMSTVVIAAVLYAASSYLILYLTGEQSLLEPTAFFYWLVVTASTVGYGDLSPTNDAAKLAVSLWVIPVGLSLFALVLTRMGIFISELFQKGKKGLRMLDLKDHIVIIGWNQARTHRLIELMKAKTNAIQAKIVLCVDTDIENPMPGEIDFVRVDAYSHEESMARASLNTASRIVIDTPQDDVTLTTALFCQKASPDSHKTAYFEDESIGRLLKEHCPNVECIPSIGTELLAKASLDPGSSQLHRQLLDSTEGMTQYSVLYNGNQDLAYGDLFDHFKHNLTATIIGLRKGGSEHILINPDMEERVRAGDILYYINEKRVNERECFDIPAGK</sequence>
<gene>
    <name evidence="3" type="ORF">GCM10007392_19310</name>
</gene>
<evidence type="ECO:0000259" key="2">
    <source>
        <dbReference type="Pfam" id="PF07885"/>
    </source>
</evidence>
<dbReference type="PANTHER" id="PTHR43833:SF9">
    <property type="entry name" value="POTASSIUM CHANNEL PROTEIN YUGO-RELATED"/>
    <property type="match status" value="1"/>
</dbReference>
<keyword evidence="3" id="KW-0813">Transport</keyword>
<name>A0A918K7C9_9GAMM</name>
<reference evidence="3" key="2">
    <citation type="submission" date="2020-09" db="EMBL/GenBank/DDBJ databases">
        <authorList>
            <person name="Sun Q."/>
            <person name="Kim S."/>
        </authorList>
    </citation>
    <scope>NUCLEOTIDE SEQUENCE</scope>
    <source>
        <strain evidence="3">KCTC 22169</strain>
    </source>
</reference>
<keyword evidence="3" id="KW-0406">Ion transport</keyword>
<reference evidence="3" key="1">
    <citation type="journal article" date="2014" name="Int. J. Syst. Evol. Microbiol.">
        <title>Complete genome sequence of Corynebacterium casei LMG S-19264T (=DSM 44701T), isolated from a smear-ripened cheese.</title>
        <authorList>
            <consortium name="US DOE Joint Genome Institute (JGI-PGF)"/>
            <person name="Walter F."/>
            <person name="Albersmeier A."/>
            <person name="Kalinowski J."/>
            <person name="Ruckert C."/>
        </authorList>
    </citation>
    <scope>NUCLEOTIDE SEQUENCE</scope>
    <source>
        <strain evidence="3">KCTC 22169</strain>
    </source>
</reference>
<dbReference type="InterPro" id="IPR036291">
    <property type="entry name" value="NAD(P)-bd_dom_sf"/>
</dbReference>
<dbReference type="SUPFAM" id="SSF51735">
    <property type="entry name" value="NAD(P)-binding Rossmann-fold domains"/>
    <property type="match status" value="1"/>
</dbReference>
<feature type="transmembrane region" description="Helical" evidence="1">
    <location>
        <begin position="81"/>
        <end position="105"/>
    </location>
</feature>
<evidence type="ECO:0000256" key="1">
    <source>
        <dbReference type="SAM" id="Phobius"/>
    </source>
</evidence>
<dbReference type="PANTHER" id="PTHR43833">
    <property type="entry name" value="POTASSIUM CHANNEL PROTEIN 2-RELATED-RELATED"/>
    <property type="match status" value="1"/>
</dbReference>
<dbReference type="Gene3D" id="1.10.287.70">
    <property type="match status" value="1"/>
</dbReference>
<accession>A0A918K7C9</accession>
<dbReference type="Proteomes" id="UP000626148">
    <property type="component" value="Unassembled WGS sequence"/>
</dbReference>
<keyword evidence="3" id="KW-0407">Ion channel</keyword>
<keyword evidence="1" id="KW-1133">Transmembrane helix</keyword>
<dbReference type="Gene3D" id="3.40.50.720">
    <property type="entry name" value="NAD(P)-binding Rossmann-like Domain"/>
    <property type="match status" value="1"/>
</dbReference>
<evidence type="ECO:0000313" key="4">
    <source>
        <dbReference type="Proteomes" id="UP000626148"/>
    </source>
</evidence>
<feature type="domain" description="Potassium channel" evidence="2">
    <location>
        <begin position="26"/>
        <end position="102"/>
    </location>
</feature>
<evidence type="ECO:0000313" key="3">
    <source>
        <dbReference type="EMBL" id="GGX52120.1"/>
    </source>
</evidence>
<dbReference type="InterPro" id="IPR050721">
    <property type="entry name" value="Trk_Ktr_HKT_K-transport"/>
</dbReference>